<keyword evidence="1" id="KW-0496">Mitochondrion</keyword>
<evidence type="ECO:0000313" key="1">
    <source>
        <dbReference type="EMBL" id="QWS06185.1"/>
    </source>
</evidence>
<geneLocation type="mitochondrion" evidence="1"/>
<sequence>MRENIKLINDTTCIVNIANINSYNETVTASKSLACLFSNSNAYKNKFNLFNLIQFYVYDIECTHINLKNAAINIVTFKGEDFILEDDTFIELLSEIKNSEAEPIIIEMKIRL</sequence>
<accession>A0A8F1Y3U0</accession>
<organism evidence="1">
    <name type="scientific">Clonostachys rogersoniana</name>
    <dbReference type="NCBI Taxonomy" id="122658"/>
    <lineage>
        <taxon>Eukaryota</taxon>
        <taxon>Fungi</taxon>
        <taxon>Dikarya</taxon>
        <taxon>Ascomycota</taxon>
        <taxon>Pezizomycotina</taxon>
        <taxon>Sordariomycetes</taxon>
        <taxon>Hypocreomycetidae</taxon>
        <taxon>Hypocreales</taxon>
        <taxon>Bionectriaceae</taxon>
        <taxon>Clonostachys</taxon>
    </lineage>
</organism>
<dbReference type="AlphaFoldDB" id="A0A8F1Y3U0"/>
<proteinExistence type="predicted"/>
<reference evidence="1" key="1">
    <citation type="submission" date="2020-09" db="EMBL/GenBank/DDBJ databases">
        <authorList>
            <person name="Zhao Z.Y."/>
            <person name="Zhu K.F."/>
            <person name="Tang D.X."/>
            <person name="Wang Y.B."/>
            <person name="Wang Y."/>
            <person name="Geng Y.P."/>
            <person name="Yu H."/>
        </authorList>
    </citation>
    <scope>NUCLEOTIDE SEQUENCE</scope>
</reference>
<gene>
    <name evidence="1" type="primary">orf112</name>
</gene>
<protein>
    <submittedName>
        <fullName evidence="1">Uncharacterized protein</fullName>
    </submittedName>
</protein>
<dbReference type="EMBL" id="MW030499">
    <property type="protein sequence ID" value="QWS06185.1"/>
    <property type="molecule type" value="Genomic_DNA"/>
</dbReference>
<name>A0A8F1Y3U0_CLORO</name>